<evidence type="ECO:0008006" key="2">
    <source>
        <dbReference type="Google" id="ProtNLM"/>
    </source>
</evidence>
<reference evidence="1" key="1">
    <citation type="submission" date="2024-04" db="EMBL/GenBank/DDBJ databases">
        <authorList>
            <person name="Hoffpauir A."/>
            <person name="Koss R."/>
            <person name="Kumar R."/>
            <person name="Plichta A."/>
            <person name="Rodrigues L."/>
            <person name="Hutchison K.W."/>
            <person name="Molloy S.D."/>
            <person name="Viland M.D."/>
            <person name="Lewis C.M."/>
            <person name="Garlena R.A."/>
            <person name="Russell D.A."/>
            <person name="Jacobs-Sera D."/>
            <person name="Hatfull G.F."/>
        </authorList>
    </citation>
    <scope>NUCLEOTIDE SEQUENCE</scope>
</reference>
<dbReference type="EMBL" id="PP750957">
    <property type="protein sequence ID" value="XCH42716.1"/>
    <property type="molecule type" value="Genomic_DNA"/>
</dbReference>
<evidence type="ECO:0000313" key="1">
    <source>
        <dbReference type="EMBL" id="XCH42716.1"/>
    </source>
</evidence>
<accession>A0AAU8GNS7</accession>
<sequence length="79" mass="8954">MRTIHTTPAEFRRENREVANSECIHGVRVSDCAECVRYRGECDMGGCRRKSVTVAKNGPERRPVCRRCIPFAKSLGMVI</sequence>
<proteinExistence type="predicted"/>
<protein>
    <recommendedName>
        <fullName evidence="2">HNH endonuclease</fullName>
    </recommendedName>
</protein>
<gene>
    <name evidence="1" type="primary">79</name>
    <name evidence="1" type="ORF">SEA_LILBIB_79</name>
</gene>
<name>A0AAU8GNS7_9VIRU</name>
<organism evidence="1">
    <name type="scientific">Mycobacterium phage LilBib</name>
    <dbReference type="NCBI Taxonomy" id="3136622"/>
    <lineage>
        <taxon>Viruses</taxon>
    </lineage>
</organism>